<gene>
    <name evidence="2" type="ORF">GCM10023338_00590</name>
</gene>
<dbReference type="EMBL" id="BAABKE010000001">
    <property type="protein sequence ID" value="GAA5093497.1"/>
    <property type="molecule type" value="Genomic_DNA"/>
</dbReference>
<comment type="caution">
    <text evidence="2">The sequence shown here is derived from an EMBL/GenBank/DDBJ whole genome shotgun (WGS) entry which is preliminary data.</text>
</comment>
<name>A0ABP9MAQ9_9GAMM</name>
<dbReference type="Proteomes" id="UP001500631">
    <property type="component" value="Unassembled WGS sequence"/>
</dbReference>
<dbReference type="InterPro" id="IPR027375">
    <property type="entry name" value="DKNYY"/>
</dbReference>
<accession>A0ABP9MAQ9</accession>
<organism evidence="2 3">
    <name type="scientific">Wohlfahrtiimonas larvae</name>
    <dbReference type="NCBI Taxonomy" id="1157986"/>
    <lineage>
        <taxon>Bacteria</taxon>
        <taxon>Pseudomonadati</taxon>
        <taxon>Pseudomonadota</taxon>
        <taxon>Gammaproteobacteria</taxon>
        <taxon>Cardiobacteriales</taxon>
        <taxon>Ignatzschineriaceae</taxon>
        <taxon>Wohlfahrtiimonas</taxon>
    </lineage>
</organism>
<keyword evidence="1" id="KW-0812">Transmembrane</keyword>
<evidence type="ECO:0008006" key="4">
    <source>
        <dbReference type="Google" id="ProtNLM"/>
    </source>
</evidence>
<dbReference type="RefSeq" id="WP_077926048.1">
    <property type="nucleotide sequence ID" value="NZ_BAABKE010000001.1"/>
</dbReference>
<keyword evidence="1" id="KW-0472">Membrane</keyword>
<evidence type="ECO:0000313" key="3">
    <source>
        <dbReference type="Proteomes" id="UP001500631"/>
    </source>
</evidence>
<sequence length="559" mass="64842">MQIKKLLLNASSVLTIVGIGLYLFIANQAPTIYYPWQGFYYKSIDEYADAFDLPKDKIDTETFTLLSDGLAHDKNNIYYFQKIIPNTGIDTIEEYKHKLFLDFSRAYHGPEKDQWDEATFQILDVYDAIARDKNHSYFGGYILKSIPRDQLQALSNGFYTDNTDVYHGSTKTKLNIKHLKFDHGYAIDNQTIMTQSIFGLRSYLDADAKTFKAINRNFAKDKNHYFYQGAELANIDYASFKPFIRHAVDKNRAYFFLNPGQINITNGTDLASYEELNRYYAKDKNYLYTEGKRVANVDPNKIQKNQFGTLHDGTNVISGTGVIMNADVETFRRYPDMGYATDKNSIYYNDQKILGSDGQSFEFITTTEYGRAYVKDKNYIYKNGRMIEGLDPDTFEIISDDWFKDKDHIFYREDIVNEADYETFEVINESMARDKNNLYFVFAFSYSVVQSIKDPLSFEHVDGRFFKDKFKVYYSHVSEFYPLNGVDVESFEVLGDGYFKDKNKIYYKEHTSFYRPPFITKADSQTFSLVKPIIGASSHFDGRDKNGCFKEGSSIDCSK</sequence>
<feature type="transmembrane region" description="Helical" evidence="1">
    <location>
        <begin position="7"/>
        <end position="25"/>
    </location>
</feature>
<proteinExistence type="predicted"/>
<reference evidence="3" key="1">
    <citation type="journal article" date="2019" name="Int. J. Syst. Evol. Microbiol.">
        <title>The Global Catalogue of Microorganisms (GCM) 10K type strain sequencing project: providing services to taxonomists for standard genome sequencing and annotation.</title>
        <authorList>
            <consortium name="The Broad Institute Genomics Platform"/>
            <consortium name="The Broad Institute Genome Sequencing Center for Infectious Disease"/>
            <person name="Wu L."/>
            <person name="Ma J."/>
        </authorList>
    </citation>
    <scope>NUCLEOTIDE SEQUENCE [LARGE SCALE GENOMIC DNA]</scope>
    <source>
        <strain evidence="3">JCM 18424</strain>
    </source>
</reference>
<evidence type="ECO:0000256" key="1">
    <source>
        <dbReference type="SAM" id="Phobius"/>
    </source>
</evidence>
<protein>
    <recommendedName>
        <fullName evidence="4">DKNYY family protein</fullName>
    </recommendedName>
</protein>
<evidence type="ECO:0000313" key="2">
    <source>
        <dbReference type="EMBL" id="GAA5093497.1"/>
    </source>
</evidence>
<keyword evidence="1" id="KW-1133">Transmembrane helix</keyword>
<keyword evidence="3" id="KW-1185">Reference proteome</keyword>
<dbReference type="Pfam" id="PF13644">
    <property type="entry name" value="DKNYY"/>
    <property type="match status" value="2"/>
</dbReference>